<dbReference type="InterPro" id="IPR050375">
    <property type="entry name" value="MFS_TsgA-like"/>
</dbReference>
<comment type="caution">
    <text evidence="5">The sequence shown here is derived from an EMBL/GenBank/DDBJ whole genome shotgun (WGS) entry which is preliminary data.</text>
</comment>
<keyword evidence="4" id="KW-0472">Membrane</keyword>
<dbReference type="PANTHER" id="PTHR43702">
    <property type="entry name" value="L-FUCOSE-PROTON SYMPORTER"/>
    <property type="match status" value="1"/>
</dbReference>
<dbReference type="Gene3D" id="1.20.1250.20">
    <property type="entry name" value="MFS general substrate transporter like domains"/>
    <property type="match status" value="2"/>
</dbReference>
<feature type="transmembrane region" description="Helical" evidence="4">
    <location>
        <begin position="368"/>
        <end position="387"/>
    </location>
</feature>
<feature type="transmembrane region" description="Helical" evidence="4">
    <location>
        <begin position="428"/>
        <end position="448"/>
    </location>
</feature>
<evidence type="ECO:0000313" key="5">
    <source>
        <dbReference type="EMBL" id="KAG0577672.1"/>
    </source>
</evidence>
<feature type="transmembrane region" description="Helical" evidence="4">
    <location>
        <begin position="130"/>
        <end position="152"/>
    </location>
</feature>
<evidence type="ECO:0000256" key="3">
    <source>
        <dbReference type="SAM" id="MobiDB-lite"/>
    </source>
</evidence>
<dbReference type="AlphaFoldDB" id="A0A8T0I2J6"/>
<feature type="region of interest" description="Disordered" evidence="3">
    <location>
        <begin position="452"/>
        <end position="474"/>
    </location>
</feature>
<dbReference type="InterPro" id="IPR011701">
    <property type="entry name" value="MFS"/>
</dbReference>
<feature type="transmembrane region" description="Helical" evidence="4">
    <location>
        <begin position="159"/>
        <end position="181"/>
    </location>
</feature>
<comment type="subcellular location">
    <subcellularLocation>
        <location evidence="1">Cell inner membrane</location>
        <topology evidence="1">Multi-pass membrane protein</topology>
    </subcellularLocation>
</comment>
<evidence type="ECO:0000313" key="6">
    <source>
        <dbReference type="Proteomes" id="UP000822688"/>
    </source>
</evidence>
<accession>A0A8T0I2J6</accession>
<keyword evidence="2" id="KW-1003">Cell membrane</keyword>
<sequence>MVCCTHDNKFTGVLSLLIQDCVPKLVSKVTWYSIGASKRAIMAGGAPTVGKMAVRNMPTGRQLWFPLALVTSLFFLWGFAYGLLDVLNKHFQEVLNLSKMKSTGLQVAYFGAYIVFPPLVGQPIVRRFGYKVSIITGLMLYVVGALCFWPCAQYETFPGFVAATFVIACGISNLEVAANTYVTVLGSAKTATFRLNLSQSFNGLGSFIGPLIASKFFFSAEHSGDLDSVKFIYLGIACGVFVVAVLFVFATLPEVSDDDMEQESDLPTKPLLKQPHFLGGVLVQWLYVGAQVTVATFFINLANEDGIKSDSKASQLLSYSLILFTVGRFFSTFLLKFLQPRYILGVYAILCTTLCALSAGVKGLGGTVCVMVLFFFMSCMYPTIFTLALQDLGGNTKRAGTFVVMGVGGGAIFPPIQGAIADKASTKISQIVPTVGFAYLIFYAFMLAKGPTPPPSDDVEAKRHHQPEGEPNYK</sequence>
<dbReference type="InterPro" id="IPR036259">
    <property type="entry name" value="MFS_trans_sf"/>
</dbReference>
<feature type="transmembrane region" description="Helical" evidence="4">
    <location>
        <begin position="342"/>
        <end position="361"/>
    </location>
</feature>
<feature type="transmembrane region" description="Helical" evidence="4">
    <location>
        <begin position="231"/>
        <end position="252"/>
    </location>
</feature>
<dbReference type="GO" id="GO:0005886">
    <property type="term" value="C:plasma membrane"/>
    <property type="evidence" value="ECO:0007669"/>
    <property type="project" value="UniProtKB-SubCell"/>
</dbReference>
<name>A0A8T0I2J6_CERPU</name>
<reference evidence="5" key="1">
    <citation type="submission" date="2020-06" db="EMBL/GenBank/DDBJ databases">
        <title>WGS assembly of Ceratodon purpureus strain R40.</title>
        <authorList>
            <person name="Carey S.B."/>
            <person name="Jenkins J."/>
            <person name="Shu S."/>
            <person name="Lovell J.T."/>
            <person name="Sreedasyam A."/>
            <person name="Maumus F."/>
            <person name="Tiley G.P."/>
            <person name="Fernandez-Pozo N."/>
            <person name="Barry K."/>
            <person name="Chen C."/>
            <person name="Wang M."/>
            <person name="Lipzen A."/>
            <person name="Daum C."/>
            <person name="Saski C.A."/>
            <person name="Payton A.C."/>
            <person name="Mcbreen J.C."/>
            <person name="Conrad R.E."/>
            <person name="Kollar L.M."/>
            <person name="Olsson S."/>
            <person name="Huttunen S."/>
            <person name="Landis J.B."/>
            <person name="Wickett N.J."/>
            <person name="Johnson M.G."/>
            <person name="Rensing S.A."/>
            <person name="Grimwood J."/>
            <person name="Schmutz J."/>
            <person name="Mcdaniel S.F."/>
        </authorList>
    </citation>
    <scope>NUCLEOTIDE SEQUENCE</scope>
    <source>
        <strain evidence="5">R40</strain>
    </source>
</reference>
<dbReference type="Pfam" id="PF07690">
    <property type="entry name" value="MFS_1"/>
    <property type="match status" value="1"/>
</dbReference>
<dbReference type="CDD" id="cd17394">
    <property type="entry name" value="MFS_FucP_like"/>
    <property type="match status" value="1"/>
</dbReference>
<dbReference type="SUPFAM" id="SSF103473">
    <property type="entry name" value="MFS general substrate transporter"/>
    <property type="match status" value="1"/>
</dbReference>
<keyword evidence="6" id="KW-1185">Reference proteome</keyword>
<dbReference type="PANTHER" id="PTHR43702:SF3">
    <property type="entry name" value="PROTEIN TSGA"/>
    <property type="match status" value="1"/>
</dbReference>
<evidence type="ECO:0000256" key="2">
    <source>
        <dbReference type="ARBA" id="ARBA00022475"/>
    </source>
</evidence>
<dbReference type="Proteomes" id="UP000822688">
    <property type="component" value="Chromosome 5"/>
</dbReference>
<evidence type="ECO:0008006" key="7">
    <source>
        <dbReference type="Google" id="ProtNLM"/>
    </source>
</evidence>
<feature type="transmembrane region" description="Helical" evidence="4">
    <location>
        <begin position="105"/>
        <end position="124"/>
    </location>
</feature>
<feature type="transmembrane region" description="Helical" evidence="4">
    <location>
        <begin position="63"/>
        <end position="84"/>
    </location>
</feature>
<keyword evidence="4" id="KW-1133">Transmembrane helix</keyword>
<organism evidence="5 6">
    <name type="scientific">Ceratodon purpureus</name>
    <name type="common">Fire moss</name>
    <name type="synonym">Dicranum purpureum</name>
    <dbReference type="NCBI Taxonomy" id="3225"/>
    <lineage>
        <taxon>Eukaryota</taxon>
        <taxon>Viridiplantae</taxon>
        <taxon>Streptophyta</taxon>
        <taxon>Embryophyta</taxon>
        <taxon>Bryophyta</taxon>
        <taxon>Bryophytina</taxon>
        <taxon>Bryopsida</taxon>
        <taxon>Dicranidae</taxon>
        <taxon>Pseudoditrichales</taxon>
        <taxon>Ditrichaceae</taxon>
        <taxon>Ceratodon</taxon>
    </lineage>
</organism>
<evidence type="ECO:0000256" key="1">
    <source>
        <dbReference type="ARBA" id="ARBA00004429"/>
    </source>
</evidence>
<proteinExistence type="predicted"/>
<dbReference type="GO" id="GO:0022857">
    <property type="term" value="F:transmembrane transporter activity"/>
    <property type="evidence" value="ECO:0007669"/>
    <property type="project" value="InterPro"/>
</dbReference>
<gene>
    <name evidence="5" type="ORF">KC19_5G171800</name>
</gene>
<feature type="transmembrane region" description="Helical" evidence="4">
    <location>
        <begin position="313"/>
        <end position="330"/>
    </location>
</feature>
<keyword evidence="4" id="KW-0812">Transmembrane</keyword>
<evidence type="ECO:0000256" key="4">
    <source>
        <dbReference type="SAM" id="Phobius"/>
    </source>
</evidence>
<feature type="transmembrane region" description="Helical" evidence="4">
    <location>
        <begin position="399"/>
        <end position="416"/>
    </location>
</feature>
<protein>
    <recommendedName>
        <fullName evidence="7">Glucose/galactose transporter</fullName>
    </recommendedName>
</protein>
<feature type="transmembrane region" description="Helical" evidence="4">
    <location>
        <begin position="277"/>
        <end position="301"/>
    </location>
</feature>
<dbReference type="EMBL" id="CM026425">
    <property type="protein sequence ID" value="KAG0577672.1"/>
    <property type="molecule type" value="Genomic_DNA"/>
</dbReference>